<keyword evidence="1" id="KW-1133">Transmembrane helix</keyword>
<protein>
    <recommendedName>
        <fullName evidence="4">Nickel/cobalt efflux system</fullName>
    </recommendedName>
</protein>
<evidence type="ECO:0000256" key="1">
    <source>
        <dbReference type="SAM" id="Phobius"/>
    </source>
</evidence>
<evidence type="ECO:0000313" key="2">
    <source>
        <dbReference type="EMBL" id="KPV54415.1"/>
    </source>
</evidence>
<dbReference type="Proteomes" id="UP000050509">
    <property type="component" value="Unassembled WGS sequence"/>
</dbReference>
<reference evidence="2 3" key="1">
    <citation type="submission" date="2015-09" db="EMBL/GenBank/DDBJ databases">
        <title>Draft genome sequence of Kouleothrix aurantiaca JCM 19913.</title>
        <authorList>
            <person name="Hemp J."/>
        </authorList>
    </citation>
    <scope>NUCLEOTIDE SEQUENCE [LARGE SCALE GENOMIC DNA]</scope>
    <source>
        <strain evidence="2 3">COM-B</strain>
    </source>
</reference>
<keyword evidence="1" id="KW-0472">Membrane</keyword>
<sequence length="148" mass="15401">MFDPLLTLLIVATALNGLLAGASLDQSIKQLPARRRIGVLSYSAYSRAADLGNGIAWYAGLGLGAAGCSLAAAVVALVQGVASVQTTPIAVAAVLSILHSLTTTRAAPTLFSQRRYERDEAALTKLRASVRALFATACTVHARFVFVS</sequence>
<evidence type="ECO:0000313" key="3">
    <source>
        <dbReference type="Proteomes" id="UP000050509"/>
    </source>
</evidence>
<gene>
    <name evidence="2" type="ORF">SE17_03860</name>
</gene>
<dbReference type="EMBL" id="LJCR01000060">
    <property type="protein sequence ID" value="KPV54415.1"/>
    <property type="molecule type" value="Genomic_DNA"/>
</dbReference>
<proteinExistence type="predicted"/>
<evidence type="ECO:0008006" key="4">
    <source>
        <dbReference type="Google" id="ProtNLM"/>
    </source>
</evidence>
<dbReference type="AlphaFoldDB" id="A0A0P9DLM7"/>
<feature type="transmembrane region" description="Helical" evidence="1">
    <location>
        <begin position="55"/>
        <end position="77"/>
    </location>
</feature>
<keyword evidence="3" id="KW-1185">Reference proteome</keyword>
<accession>A0A0P9DLM7</accession>
<name>A0A0P9DLM7_9CHLR</name>
<comment type="caution">
    <text evidence="2">The sequence shown here is derived from an EMBL/GenBank/DDBJ whole genome shotgun (WGS) entry which is preliminary data.</text>
</comment>
<keyword evidence="1" id="KW-0812">Transmembrane</keyword>
<organism evidence="2 3">
    <name type="scientific">Kouleothrix aurantiaca</name>
    <dbReference type="NCBI Taxonomy" id="186479"/>
    <lineage>
        <taxon>Bacteria</taxon>
        <taxon>Bacillati</taxon>
        <taxon>Chloroflexota</taxon>
        <taxon>Chloroflexia</taxon>
        <taxon>Chloroflexales</taxon>
        <taxon>Roseiflexineae</taxon>
        <taxon>Roseiflexaceae</taxon>
        <taxon>Kouleothrix</taxon>
    </lineage>
</organism>